<dbReference type="InterPro" id="IPR050250">
    <property type="entry name" value="Macrolide_Exporter_MacB"/>
</dbReference>
<keyword evidence="3 7" id="KW-0812">Transmembrane</keyword>
<protein>
    <recommendedName>
        <fullName evidence="12">ABC transporter permease</fullName>
    </recommendedName>
</protein>
<reference evidence="10 11" key="1">
    <citation type="journal article" date="2020" name="Int. J. Syst. Evol. Microbiol.">
        <title>Sulfuracidifex tepidarius gen. nov., sp. nov. and transfer of Sulfolobus metallicus Huber and Stetter 1992 to the genus Sulfuracidifex as Sulfuracidifex metallicus comb. nov.</title>
        <authorList>
            <person name="Itoh T."/>
            <person name="Miura T."/>
            <person name="Sakai H.D."/>
            <person name="Kato S."/>
            <person name="Ohkuma M."/>
            <person name="Takashina T."/>
        </authorList>
    </citation>
    <scope>NUCLEOTIDE SEQUENCE [LARGE SCALE GENOMIC DNA]</scope>
    <source>
        <strain evidence="10 11">IC-006</strain>
    </source>
</reference>
<comment type="subcellular location">
    <subcellularLocation>
        <location evidence="1">Cell membrane</location>
        <topology evidence="1">Multi-pass membrane protein</topology>
    </subcellularLocation>
</comment>
<feature type="transmembrane region" description="Helical" evidence="7">
    <location>
        <begin position="21"/>
        <end position="42"/>
    </location>
</feature>
<feature type="transmembrane region" description="Helical" evidence="7">
    <location>
        <begin position="305"/>
        <end position="333"/>
    </location>
</feature>
<dbReference type="RefSeq" id="WP_054845932.1">
    <property type="nucleotide sequence ID" value="NZ_AP018929.1"/>
</dbReference>
<dbReference type="EMBL" id="AP018929">
    <property type="protein sequence ID" value="BBG23486.1"/>
    <property type="molecule type" value="Genomic_DNA"/>
</dbReference>
<keyword evidence="11" id="KW-1185">Reference proteome</keyword>
<evidence type="ECO:0000259" key="9">
    <source>
        <dbReference type="Pfam" id="PF12704"/>
    </source>
</evidence>
<dbReference type="PANTHER" id="PTHR30572:SF4">
    <property type="entry name" value="ABC TRANSPORTER PERMEASE YTRF"/>
    <property type="match status" value="1"/>
</dbReference>
<evidence type="ECO:0008006" key="12">
    <source>
        <dbReference type="Google" id="ProtNLM"/>
    </source>
</evidence>
<feature type="domain" description="ABC3 transporter permease C-terminal" evidence="8">
    <location>
        <begin position="263"/>
        <end position="386"/>
    </location>
</feature>
<sequence length="393" mass="41894">MRLFKFISFAIKSVKERRTRALLTILGIAVGPAAIVAINSMVEGYSNTILSEISGFLSPYDIVITPTGVGPSISQYVADQLSSIPGVKMGIPFYTIPALVQTPQGRSGVTIFSVNIDQLKVAAPGLSLMQGKYPPPVDYEAVAGYDFLTDYGFTAGKPVQVTLFYDGINSTKSFLISGVLNEFGSFLGVDVDKSLVVPLSFGEQFSPYFNGIILVSYSTSQVNSIVNAIKARYGDSFNIVVAEEFIKLIGNTLTSLNGLLISAGATSFVVSFMGVTTTMFTSVVERTREIGLLRALGFTRRDVMVMFLTEAFVMGLIGGGIGLAAGIIMATILTSEHFGLGFSFLKGLQVAPVFSSTFLLEAIGIAVVLSLVAALAPSYRASKQEPSIALRHD</sequence>
<dbReference type="InterPro" id="IPR003838">
    <property type="entry name" value="ABC3_permease_C"/>
</dbReference>
<keyword evidence="4 7" id="KW-1133">Transmembrane helix</keyword>
<comment type="similarity">
    <text evidence="6">Belongs to the ABC-4 integral membrane protein family.</text>
</comment>
<keyword evidence="5 7" id="KW-0472">Membrane</keyword>
<dbReference type="OrthoDB" id="11469at2157"/>
<dbReference type="Pfam" id="PF12704">
    <property type="entry name" value="MacB_PCD"/>
    <property type="match status" value="1"/>
</dbReference>
<dbReference type="AlphaFoldDB" id="A0A510DTE2"/>
<dbReference type="GeneID" id="41714572"/>
<dbReference type="Pfam" id="PF02687">
    <property type="entry name" value="FtsX"/>
    <property type="match status" value="1"/>
</dbReference>
<dbReference type="InterPro" id="IPR025857">
    <property type="entry name" value="MacB_PCD"/>
</dbReference>
<proteinExistence type="inferred from homology"/>
<evidence type="ECO:0000256" key="3">
    <source>
        <dbReference type="ARBA" id="ARBA00022692"/>
    </source>
</evidence>
<dbReference type="KEGG" id="step:IC006_0770"/>
<dbReference type="GO" id="GO:0005886">
    <property type="term" value="C:plasma membrane"/>
    <property type="evidence" value="ECO:0007669"/>
    <property type="project" value="UniProtKB-SubCell"/>
</dbReference>
<organism evidence="10 11">
    <name type="scientific">Sulfuracidifex tepidarius</name>
    <dbReference type="NCBI Taxonomy" id="1294262"/>
    <lineage>
        <taxon>Archaea</taxon>
        <taxon>Thermoproteota</taxon>
        <taxon>Thermoprotei</taxon>
        <taxon>Sulfolobales</taxon>
        <taxon>Sulfolobaceae</taxon>
        <taxon>Sulfuracidifex</taxon>
    </lineage>
</organism>
<evidence type="ECO:0000313" key="10">
    <source>
        <dbReference type="EMBL" id="BBG23486.1"/>
    </source>
</evidence>
<feature type="transmembrane region" description="Helical" evidence="7">
    <location>
        <begin position="259"/>
        <end position="284"/>
    </location>
</feature>
<evidence type="ECO:0000256" key="6">
    <source>
        <dbReference type="ARBA" id="ARBA00038076"/>
    </source>
</evidence>
<feature type="transmembrane region" description="Helical" evidence="7">
    <location>
        <begin position="353"/>
        <end position="376"/>
    </location>
</feature>
<dbReference type="STRING" id="1294262.GCA_001316085_01667"/>
<dbReference type="PANTHER" id="PTHR30572">
    <property type="entry name" value="MEMBRANE COMPONENT OF TRANSPORTER-RELATED"/>
    <property type="match status" value="1"/>
</dbReference>
<accession>A0A510DTE2</accession>
<keyword evidence="2" id="KW-1003">Cell membrane</keyword>
<dbReference type="GO" id="GO:0022857">
    <property type="term" value="F:transmembrane transporter activity"/>
    <property type="evidence" value="ECO:0007669"/>
    <property type="project" value="TreeGrafter"/>
</dbReference>
<evidence type="ECO:0000256" key="7">
    <source>
        <dbReference type="SAM" id="Phobius"/>
    </source>
</evidence>
<evidence type="ECO:0000259" key="8">
    <source>
        <dbReference type="Pfam" id="PF02687"/>
    </source>
</evidence>
<evidence type="ECO:0000313" key="11">
    <source>
        <dbReference type="Proteomes" id="UP000322983"/>
    </source>
</evidence>
<evidence type="ECO:0000256" key="2">
    <source>
        <dbReference type="ARBA" id="ARBA00022475"/>
    </source>
</evidence>
<gene>
    <name evidence="10" type="ORF">IC006_0770</name>
</gene>
<evidence type="ECO:0000256" key="5">
    <source>
        <dbReference type="ARBA" id="ARBA00023136"/>
    </source>
</evidence>
<dbReference type="Proteomes" id="UP000322983">
    <property type="component" value="Chromosome"/>
</dbReference>
<name>A0A510DTE2_9CREN</name>
<evidence type="ECO:0000256" key="4">
    <source>
        <dbReference type="ARBA" id="ARBA00022989"/>
    </source>
</evidence>
<evidence type="ECO:0000256" key="1">
    <source>
        <dbReference type="ARBA" id="ARBA00004651"/>
    </source>
</evidence>
<feature type="domain" description="MacB-like periplasmic core" evidence="9">
    <location>
        <begin position="22"/>
        <end position="231"/>
    </location>
</feature>